<dbReference type="AlphaFoldDB" id="A0A521CX72"/>
<dbReference type="RefSeq" id="WP_142662779.1">
    <property type="nucleotide sequence ID" value="NZ_FXTK01000005.1"/>
</dbReference>
<accession>A0A521CX72</accession>
<keyword evidence="2" id="KW-1185">Reference proteome</keyword>
<dbReference type="Pfam" id="PF04883">
    <property type="entry name" value="HK97-gp10_like"/>
    <property type="match status" value="1"/>
</dbReference>
<evidence type="ECO:0000313" key="1">
    <source>
        <dbReference type="EMBL" id="SMO64035.1"/>
    </source>
</evidence>
<organism evidence="1 2">
    <name type="scientific">Paracoccus laeviglucosivorans</name>
    <dbReference type="NCBI Taxonomy" id="1197861"/>
    <lineage>
        <taxon>Bacteria</taxon>
        <taxon>Pseudomonadati</taxon>
        <taxon>Pseudomonadota</taxon>
        <taxon>Alphaproteobacteria</taxon>
        <taxon>Rhodobacterales</taxon>
        <taxon>Paracoccaceae</taxon>
        <taxon>Paracoccus</taxon>
    </lineage>
</organism>
<dbReference type="NCBIfam" id="TIGR01725">
    <property type="entry name" value="phge_HK97_gp10"/>
    <property type="match status" value="1"/>
</dbReference>
<dbReference type="OrthoDB" id="7585428at2"/>
<sequence length="171" mass="18725">MANSARMSVQGLAELEKSLDNLSKSVGRSVLRQSLRKAAEPMKEKAKSLAPVDDGDLRDSIIIGGLLNKSQKRARRRLTAEERSAIELYVGPSYKLGQGGRHGHLVEFGTAPHIQGGVFKGSKHPGTAPQPFMRPAYDAEARPTVARLGPILMQFIERAAKRQAKRDGWEV</sequence>
<reference evidence="1 2" key="1">
    <citation type="submission" date="2017-05" db="EMBL/GenBank/DDBJ databases">
        <authorList>
            <person name="Varghese N."/>
            <person name="Submissions S."/>
        </authorList>
    </citation>
    <scope>NUCLEOTIDE SEQUENCE [LARGE SCALE GENOMIC DNA]</scope>
    <source>
        <strain evidence="1 2">DSM 100094</strain>
    </source>
</reference>
<dbReference type="Proteomes" id="UP000319014">
    <property type="component" value="Unassembled WGS sequence"/>
</dbReference>
<dbReference type="EMBL" id="FXTK01000005">
    <property type="protein sequence ID" value="SMO64035.1"/>
    <property type="molecule type" value="Genomic_DNA"/>
</dbReference>
<dbReference type="InterPro" id="IPR010064">
    <property type="entry name" value="HK97-gp10_tail"/>
</dbReference>
<name>A0A521CX72_9RHOB</name>
<evidence type="ECO:0000313" key="2">
    <source>
        <dbReference type="Proteomes" id="UP000319014"/>
    </source>
</evidence>
<protein>
    <submittedName>
        <fullName evidence="1">Phage protein, HK97 gp10 family</fullName>
    </submittedName>
</protein>
<gene>
    <name evidence="1" type="ORF">SAMN06265221_105243</name>
</gene>
<proteinExistence type="predicted"/>